<gene>
    <name evidence="1" type="ORF">FA743_12970</name>
</gene>
<dbReference type="Pfam" id="PF05013">
    <property type="entry name" value="FGase"/>
    <property type="match status" value="1"/>
</dbReference>
<dbReference type="SUPFAM" id="SSF53187">
    <property type="entry name" value="Zn-dependent exopeptidases"/>
    <property type="match status" value="1"/>
</dbReference>
<keyword evidence="1" id="KW-0378">Hydrolase</keyword>
<dbReference type="PIRSF" id="PIRSF029730">
    <property type="entry name" value="UCP029730"/>
    <property type="match status" value="1"/>
</dbReference>
<organism evidence="1 2">
    <name type="scientific">Paracoccus gahaiensis</name>
    <dbReference type="NCBI Taxonomy" id="1706839"/>
    <lineage>
        <taxon>Bacteria</taxon>
        <taxon>Pseudomonadati</taxon>
        <taxon>Pseudomonadota</taxon>
        <taxon>Alphaproteobacteria</taxon>
        <taxon>Rhodobacterales</taxon>
        <taxon>Paracoccaceae</taxon>
        <taxon>Paracoccus</taxon>
    </lineage>
</organism>
<keyword evidence="2" id="KW-1185">Reference proteome</keyword>
<reference evidence="1 2" key="1">
    <citation type="submission" date="2019-04" db="EMBL/GenBank/DDBJ databases">
        <authorList>
            <person name="Li J."/>
        </authorList>
    </citation>
    <scope>NUCLEOTIDE SEQUENCE [LARGE SCALE GENOMIC DNA]</scope>
    <source>
        <strain evidence="1 2">KCTC 42687</strain>
    </source>
</reference>
<dbReference type="GO" id="GO:0016787">
    <property type="term" value="F:hydrolase activity"/>
    <property type="evidence" value="ECO:0007669"/>
    <property type="project" value="UniProtKB-KW"/>
</dbReference>
<proteinExistence type="predicted"/>
<comment type="caution">
    <text evidence="1">The sequence shown here is derived from an EMBL/GenBank/DDBJ whole genome shotgun (WGS) entry which is preliminary data.</text>
</comment>
<protein>
    <submittedName>
        <fullName evidence="1">N-formylglutamate amidohydrolase</fullName>
    </submittedName>
</protein>
<dbReference type="Gene3D" id="3.40.630.40">
    <property type="entry name" value="Zn-dependent exopeptidases"/>
    <property type="match status" value="1"/>
</dbReference>
<dbReference type="InterPro" id="IPR007709">
    <property type="entry name" value="N-FG_amidohydro"/>
</dbReference>
<evidence type="ECO:0000313" key="1">
    <source>
        <dbReference type="EMBL" id="TJZ91134.1"/>
    </source>
</evidence>
<name>A0A4U0RS28_9RHOB</name>
<dbReference type="EMBL" id="SUNI01000012">
    <property type="protein sequence ID" value="TJZ91134.1"/>
    <property type="molecule type" value="Genomic_DNA"/>
</dbReference>
<dbReference type="RefSeq" id="WP_136886545.1">
    <property type="nucleotide sequence ID" value="NZ_SUNI01000012.1"/>
</dbReference>
<sequence length="246" mass="27000">MTPPPFRILNPDGPSRWLVTCDHATNRVPPWVGGGDLGIAPADMARHIAYDVGAAGLTEALSALMDAPAILSDFSRLVIDPNRGEDDPTLLMRLYDGTVIPANKQADATERERRLARLHRPYHQALEQLAARHPARCLCAIHSFTPQLRGRPPRPWQVGILYSHADARLGPAMVAACRDEGWITGENQPYDGHLEGDSIDRHALAHGRPNLLIEVRNDLIATPEGQSIWAERLAPVIDRVLSQAGL</sequence>
<dbReference type="InterPro" id="IPR011227">
    <property type="entry name" value="UCP029730"/>
</dbReference>
<evidence type="ECO:0000313" key="2">
    <source>
        <dbReference type="Proteomes" id="UP000309747"/>
    </source>
</evidence>
<accession>A0A4U0RS28</accession>
<dbReference type="OrthoDB" id="9815326at2"/>
<dbReference type="AlphaFoldDB" id="A0A4U0RS28"/>
<dbReference type="Proteomes" id="UP000309747">
    <property type="component" value="Unassembled WGS sequence"/>
</dbReference>